<dbReference type="OrthoDB" id="281073at2"/>
<dbReference type="Proteomes" id="UP000320055">
    <property type="component" value="Unassembled WGS sequence"/>
</dbReference>
<accession>A0A563VS77</accession>
<protein>
    <submittedName>
        <fullName evidence="1">Uncharacterized protein</fullName>
    </submittedName>
</protein>
<sequence>MSPNTPPNLLTDLFIRFPLQVLTNPILDLLLFEQPQFINKLFDTYSHYFSGQGLKKTDDIRGWAREQKEKNLYFNTVNNHVFPGFIIDKISGKYRHSIMQNLGKYSRLPLNTKNNPRELMESLDLFLSSFFGERQVEYKPNLEALAARKIPLPLKYLYSFIGKYPGEHGDYLYTQDSLLNISTDEVILGKRPFLGENQGVWHCATEVEGNDPPVWIDPDRDTAWEYVCDSLAEFLVTYCLREAVVGSLYHLHLGNNIEEIISTVKQKDLEITLLWQGIYACDINWQQRYALNSFYLVEDSILIWNGWCGTNYKNAERLFSY</sequence>
<reference evidence="1 3" key="1">
    <citation type="submission" date="2019-01" db="EMBL/GenBank/DDBJ databases">
        <authorList>
            <person name="Brito A."/>
        </authorList>
    </citation>
    <scope>NUCLEOTIDE SEQUENCE [LARGE SCALE GENOMIC DNA]</scope>
    <source>
        <strain evidence="1">1</strain>
    </source>
</reference>
<keyword evidence="3" id="KW-1185">Reference proteome</keyword>
<proteinExistence type="predicted"/>
<dbReference type="EMBL" id="CAACVJ010000176">
    <property type="protein sequence ID" value="VEP14310.1"/>
    <property type="molecule type" value="Genomic_DNA"/>
</dbReference>
<gene>
    <name evidence="1" type="ORF">H1P_2570001</name>
    <name evidence="2" type="ORF">H1P_2620001</name>
</gene>
<dbReference type="RefSeq" id="WP_144872828.1">
    <property type="nucleotide sequence ID" value="NZ_LR214000.1"/>
</dbReference>
<evidence type="ECO:0000313" key="1">
    <source>
        <dbReference type="EMBL" id="VEP14310.1"/>
    </source>
</evidence>
<dbReference type="AlphaFoldDB" id="A0A563VS77"/>
<organism evidence="1 3">
    <name type="scientific">Hyella patelloides LEGE 07179</name>
    <dbReference type="NCBI Taxonomy" id="945734"/>
    <lineage>
        <taxon>Bacteria</taxon>
        <taxon>Bacillati</taxon>
        <taxon>Cyanobacteriota</taxon>
        <taxon>Cyanophyceae</taxon>
        <taxon>Pleurocapsales</taxon>
        <taxon>Hyellaceae</taxon>
        <taxon>Hyella</taxon>
    </lineage>
</organism>
<name>A0A563VS77_9CYAN</name>
<dbReference type="EMBL" id="CAACVJ010000182">
    <property type="protein sequence ID" value="VEP14413.1"/>
    <property type="molecule type" value="Genomic_DNA"/>
</dbReference>
<evidence type="ECO:0000313" key="3">
    <source>
        <dbReference type="Proteomes" id="UP000320055"/>
    </source>
</evidence>
<evidence type="ECO:0000313" key="2">
    <source>
        <dbReference type="EMBL" id="VEP14413.1"/>
    </source>
</evidence>